<organism evidence="5 6">
    <name type="scientific">Popillia japonica</name>
    <name type="common">Japanese beetle</name>
    <dbReference type="NCBI Taxonomy" id="7064"/>
    <lineage>
        <taxon>Eukaryota</taxon>
        <taxon>Metazoa</taxon>
        <taxon>Ecdysozoa</taxon>
        <taxon>Arthropoda</taxon>
        <taxon>Hexapoda</taxon>
        <taxon>Insecta</taxon>
        <taxon>Pterygota</taxon>
        <taxon>Neoptera</taxon>
        <taxon>Endopterygota</taxon>
        <taxon>Coleoptera</taxon>
        <taxon>Polyphaga</taxon>
        <taxon>Scarabaeiformia</taxon>
        <taxon>Scarabaeidae</taxon>
        <taxon>Rutelinae</taxon>
        <taxon>Popillia</taxon>
    </lineage>
</organism>
<evidence type="ECO:0000259" key="4">
    <source>
        <dbReference type="SMART" id="SM00829"/>
    </source>
</evidence>
<dbReference type="InterPro" id="IPR020843">
    <property type="entry name" value="ER"/>
</dbReference>
<evidence type="ECO:0000256" key="2">
    <source>
        <dbReference type="ARBA" id="ARBA00022553"/>
    </source>
</evidence>
<evidence type="ECO:0000256" key="1">
    <source>
        <dbReference type="ARBA" id="ARBA00022450"/>
    </source>
</evidence>
<dbReference type="GO" id="GO:0004312">
    <property type="term" value="F:fatty acid synthase activity"/>
    <property type="evidence" value="ECO:0007669"/>
    <property type="project" value="TreeGrafter"/>
</dbReference>
<dbReference type="PANTHER" id="PTHR43775">
    <property type="entry name" value="FATTY ACID SYNTHASE"/>
    <property type="match status" value="1"/>
</dbReference>
<dbReference type="InterPro" id="IPR011032">
    <property type="entry name" value="GroES-like_sf"/>
</dbReference>
<dbReference type="InterPro" id="IPR013968">
    <property type="entry name" value="PKS_KR"/>
</dbReference>
<dbReference type="InterPro" id="IPR036291">
    <property type="entry name" value="NAD(P)-bd_dom_sf"/>
</dbReference>
<dbReference type="Proteomes" id="UP001458880">
    <property type="component" value="Unassembled WGS sequence"/>
</dbReference>
<dbReference type="SMART" id="SM00829">
    <property type="entry name" value="PKS_ER"/>
    <property type="match status" value="1"/>
</dbReference>
<dbReference type="FunFam" id="3.40.50.720:FF:000209">
    <property type="entry name" value="Polyketide synthase Pks12"/>
    <property type="match status" value="1"/>
</dbReference>
<dbReference type="Pfam" id="PF00107">
    <property type="entry name" value="ADH_zinc_N"/>
    <property type="match status" value="1"/>
</dbReference>
<dbReference type="InterPro" id="IPR013149">
    <property type="entry name" value="ADH-like_C"/>
</dbReference>
<keyword evidence="2" id="KW-0597">Phosphoprotein</keyword>
<keyword evidence="1" id="KW-0596">Phosphopantetheine</keyword>
<evidence type="ECO:0000313" key="5">
    <source>
        <dbReference type="EMBL" id="KAK9746601.1"/>
    </source>
</evidence>
<keyword evidence="3" id="KW-0808">Transferase</keyword>
<proteinExistence type="predicted"/>
<keyword evidence="6" id="KW-1185">Reference proteome</keyword>
<feature type="domain" description="Enoyl reductase (ER)" evidence="4">
    <location>
        <begin position="90"/>
        <end position="397"/>
    </location>
</feature>
<dbReference type="SUPFAM" id="SSF50129">
    <property type="entry name" value="GroES-like"/>
    <property type="match status" value="1"/>
</dbReference>
<dbReference type="Pfam" id="PF08659">
    <property type="entry name" value="KR"/>
    <property type="match status" value="1"/>
</dbReference>
<dbReference type="InterPro" id="IPR050091">
    <property type="entry name" value="PKS_NRPS_Biosynth_Enz"/>
</dbReference>
<gene>
    <name evidence="5" type="ORF">QE152_g5962</name>
</gene>
<dbReference type="GO" id="GO:0016491">
    <property type="term" value="F:oxidoreductase activity"/>
    <property type="evidence" value="ECO:0007669"/>
    <property type="project" value="InterPro"/>
</dbReference>
<dbReference type="Gene3D" id="3.90.180.10">
    <property type="entry name" value="Medium-chain alcohol dehydrogenases, catalytic domain"/>
    <property type="match status" value="1"/>
</dbReference>
<name>A0AAW1MK43_POPJA</name>
<dbReference type="GO" id="GO:0006633">
    <property type="term" value="P:fatty acid biosynthetic process"/>
    <property type="evidence" value="ECO:0007669"/>
    <property type="project" value="TreeGrafter"/>
</dbReference>
<protein>
    <submittedName>
        <fullName evidence="5">KR domain</fullName>
    </submittedName>
</protein>
<dbReference type="CDD" id="cd05195">
    <property type="entry name" value="enoyl_red"/>
    <property type="match status" value="1"/>
</dbReference>
<dbReference type="InterPro" id="IPR049391">
    <property type="entry name" value="FAS_pseudo-KR"/>
</dbReference>
<dbReference type="EMBL" id="JASPKY010000038">
    <property type="protein sequence ID" value="KAK9746601.1"/>
    <property type="molecule type" value="Genomic_DNA"/>
</dbReference>
<dbReference type="PANTHER" id="PTHR43775:SF23">
    <property type="entry name" value="FATTY ACID SYNTHASE 3"/>
    <property type="match status" value="1"/>
</dbReference>
<comment type="caution">
    <text evidence="5">The sequence shown here is derived from an EMBL/GenBank/DDBJ whole genome shotgun (WGS) entry which is preliminary data.</text>
</comment>
<accession>A0AAW1MK43</accession>
<dbReference type="SUPFAM" id="SSF51735">
    <property type="entry name" value="NAD(P)-binding Rossmann-fold domains"/>
    <property type="match status" value="1"/>
</dbReference>
<sequence length="528" mass="58853">MDEAPKFDPNLDFYKTQLDKKLSFNIWKDGGWGTYRHLHPNLDFYKTQLDKKLSFNIWKDGGWGTYRHLPLSEAPQIECEDAYINVSTKGDFSSLAWLEGNANTGDRLSPGTDIIHVYYASLNFKDLMIASGKIAIEVFIKDRIQQERILGMEFAGRNSKGERVFGMCPASALSTLVRSKFHLAVPDDWTMEDAATVITVYGTVYQSLLKDTKLTPGQSILIHSGTGGVGQAAINLALHYGLTIFVTVGTQEKRDFIRKTYPQIREEHIGNSRDTSFEDMVYKYTEGRGVDFVLNSLAEEKLIASVRCLAKGGKFLEMGKFDLASNNLLALQLLEKDAQFRGLALDQYLTDNDDVILNGYLALADLIKLNGYLALADLIKQAFRYLGSGSHIGKVLIKVRDEEDQKICAIPKTLFKAAPRFYCNPECSYVICGGLGIKILSEIFPSTGFGVELADLLVTRGAKKLVLTSRSGTCNGYHRFRLKIWQNYDVTVRTSSCDASTEEGEEEEGRVPGAGDTMGRYRRCGIGS</sequence>
<evidence type="ECO:0000256" key="3">
    <source>
        <dbReference type="ARBA" id="ARBA00022679"/>
    </source>
</evidence>
<dbReference type="Pfam" id="PF21149">
    <property type="entry name" value="FAS_pseudo-KR"/>
    <property type="match status" value="1"/>
</dbReference>
<reference evidence="5 6" key="1">
    <citation type="journal article" date="2024" name="BMC Genomics">
        <title>De novo assembly and annotation of Popillia japonica's genome with initial clues to its potential as an invasive pest.</title>
        <authorList>
            <person name="Cucini C."/>
            <person name="Boschi S."/>
            <person name="Funari R."/>
            <person name="Cardaioli E."/>
            <person name="Iannotti N."/>
            <person name="Marturano G."/>
            <person name="Paoli F."/>
            <person name="Bruttini M."/>
            <person name="Carapelli A."/>
            <person name="Frati F."/>
            <person name="Nardi F."/>
        </authorList>
    </citation>
    <scope>NUCLEOTIDE SEQUENCE [LARGE SCALE GENOMIC DNA]</scope>
    <source>
        <strain evidence="5">DMR45628</strain>
    </source>
</reference>
<dbReference type="AlphaFoldDB" id="A0AAW1MK43"/>
<evidence type="ECO:0000313" key="6">
    <source>
        <dbReference type="Proteomes" id="UP001458880"/>
    </source>
</evidence>